<dbReference type="PROSITE" id="PS50240">
    <property type="entry name" value="TRYPSIN_DOM"/>
    <property type="match status" value="1"/>
</dbReference>
<name>A0A4Q0YPZ4_9GAMM</name>
<dbReference type="InterPro" id="IPR018114">
    <property type="entry name" value="TRYPSIN_HIS"/>
</dbReference>
<dbReference type="InterPro" id="IPR009003">
    <property type="entry name" value="Peptidase_S1_PA"/>
</dbReference>
<keyword evidence="3" id="KW-0645">Protease</keyword>
<proteinExistence type="inferred from homology"/>
<dbReference type="InterPro" id="IPR020008">
    <property type="entry name" value="GlyGly_CTERM"/>
</dbReference>
<dbReference type="Gene3D" id="2.40.10.10">
    <property type="entry name" value="Trypsin-like serine proteases"/>
    <property type="match status" value="1"/>
</dbReference>
<dbReference type="SUPFAM" id="SSF50494">
    <property type="entry name" value="Trypsin-like serine proteases"/>
    <property type="match status" value="1"/>
</dbReference>
<organism evidence="7 8">
    <name type="scientific">Veronia nyctiphanis</name>
    <dbReference type="NCBI Taxonomy" id="1278244"/>
    <lineage>
        <taxon>Bacteria</taxon>
        <taxon>Pseudomonadati</taxon>
        <taxon>Pseudomonadota</taxon>
        <taxon>Gammaproteobacteria</taxon>
        <taxon>Vibrionales</taxon>
        <taxon>Vibrionaceae</taxon>
        <taxon>Veronia</taxon>
    </lineage>
</organism>
<keyword evidence="3" id="KW-0378">Hydrolase</keyword>
<dbReference type="Proteomes" id="UP000290287">
    <property type="component" value="Unassembled WGS sequence"/>
</dbReference>
<dbReference type="CDD" id="cd00190">
    <property type="entry name" value="Tryp_SPc"/>
    <property type="match status" value="1"/>
</dbReference>
<keyword evidence="4" id="KW-0812">Transmembrane</keyword>
<comment type="caution">
    <text evidence="7">The sequence shown here is derived from an EMBL/GenBank/DDBJ whole genome shotgun (WGS) entry which is preliminary data.</text>
</comment>
<dbReference type="RefSeq" id="WP_129122428.1">
    <property type="nucleotide sequence ID" value="NZ_PEIB01000012.1"/>
</dbReference>
<dbReference type="PROSITE" id="PS00134">
    <property type="entry name" value="TRYPSIN_HIS"/>
    <property type="match status" value="1"/>
</dbReference>
<dbReference type="SMART" id="SM00020">
    <property type="entry name" value="Tryp_SPc"/>
    <property type="match status" value="1"/>
</dbReference>
<dbReference type="PRINTS" id="PR00722">
    <property type="entry name" value="CHYMOTRYPSIN"/>
</dbReference>
<dbReference type="GO" id="GO:0004252">
    <property type="term" value="F:serine-type endopeptidase activity"/>
    <property type="evidence" value="ECO:0007669"/>
    <property type="project" value="InterPro"/>
</dbReference>
<sequence length="358" mass="38972">MNVLKLSGFLAFLPAVFAHFGASAESLNNSKYEGFSAAPRIVAGQKVEINEAPWQAYVVAGKSYCGGIVIAQNYILTAAHCIDAVHGDGDITRHANSKIKVFAGFTYRGSVNFNAEAMLVEDAIIYPHYNDKNLRGDLALIKLASPLPERVKPITLIQPSQQADLDNEFSSGRQLNLYVSGWGRTGTNSRNDGHLYSTHLTGIADSQCQWMGEGFPGYAHICASNPFRATGTCSGDSGGPLVWQDPNHAGDSDKGYRAVGIVSFGTSEGCGLTYREDVFTQISTYFSWINDQIEGGYQDPMSTFAVDIFNVAERNYPATPLSVKPEQAQAAGGSLNWFSLFALLLFLPCLKRHRKLTF</sequence>
<keyword evidence="5" id="KW-0732">Signal</keyword>
<keyword evidence="4" id="KW-0472">Membrane</keyword>
<gene>
    <name evidence="7" type="ORF">CS022_11630</name>
</gene>
<evidence type="ECO:0000256" key="1">
    <source>
        <dbReference type="ARBA" id="ARBA00007664"/>
    </source>
</evidence>
<dbReference type="EMBL" id="PEIB01000012">
    <property type="protein sequence ID" value="RXJ73147.1"/>
    <property type="molecule type" value="Genomic_DNA"/>
</dbReference>
<evidence type="ECO:0000313" key="8">
    <source>
        <dbReference type="Proteomes" id="UP000290287"/>
    </source>
</evidence>
<dbReference type="PROSITE" id="PS00135">
    <property type="entry name" value="TRYPSIN_SER"/>
    <property type="match status" value="1"/>
</dbReference>
<comment type="similarity">
    <text evidence="1">Belongs to the peptidase S1 family.</text>
</comment>
<feature type="signal peptide" evidence="5">
    <location>
        <begin position="1"/>
        <end position="24"/>
    </location>
</feature>
<dbReference type="NCBIfam" id="TIGR03501">
    <property type="entry name" value="GlyGly_CTERM"/>
    <property type="match status" value="1"/>
</dbReference>
<dbReference type="InterPro" id="IPR001254">
    <property type="entry name" value="Trypsin_dom"/>
</dbReference>
<dbReference type="Pfam" id="PF00089">
    <property type="entry name" value="Trypsin"/>
    <property type="match status" value="1"/>
</dbReference>
<dbReference type="InterPro" id="IPR001314">
    <property type="entry name" value="Peptidase_S1A"/>
</dbReference>
<evidence type="ECO:0000256" key="5">
    <source>
        <dbReference type="SAM" id="SignalP"/>
    </source>
</evidence>
<feature type="chain" id="PRO_5020422446" description="Peptidase S1 domain-containing protein" evidence="5">
    <location>
        <begin position="25"/>
        <end position="358"/>
    </location>
</feature>
<dbReference type="FunFam" id="2.40.10.10:FF:000068">
    <property type="entry name" value="transmembrane protease serine 2"/>
    <property type="match status" value="1"/>
</dbReference>
<keyword evidence="2" id="KW-1015">Disulfide bond</keyword>
<dbReference type="PANTHER" id="PTHR24276:SF98">
    <property type="entry name" value="FI18310P1-RELATED"/>
    <property type="match status" value="1"/>
</dbReference>
<evidence type="ECO:0000313" key="7">
    <source>
        <dbReference type="EMBL" id="RXJ73147.1"/>
    </source>
</evidence>
<keyword evidence="3" id="KW-0720">Serine protease</keyword>
<feature type="transmembrane region" description="Helical" evidence="4">
    <location>
        <begin position="330"/>
        <end position="350"/>
    </location>
</feature>
<dbReference type="PANTHER" id="PTHR24276">
    <property type="entry name" value="POLYSERASE-RELATED"/>
    <property type="match status" value="1"/>
</dbReference>
<protein>
    <recommendedName>
        <fullName evidence="6">Peptidase S1 domain-containing protein</fullName>
    </recommendedName>
</protein>
<keyword evidence="8" id="KW-1185">Reference proteome</keyword>
<dbReference type="InterPro" id="IPR043504">
    <property type="entry name" value="Peptidase_S1_PA_chymotrypsin"/>
</dbReference>
<accession>A0A4Q0YPZ4</accession>
<reference evidence="7 8" key="1">
    <citation type="submission" date="2017-10" db="EMBL/GenBank/DDBJ databases">
        <title>Nyctiphanis sp. nov., isolated from the stomach of the euphausiid Nyctiphanes simplex (Hansen, 1911) in the Gulf of California.</title>
        <authorList>
            <person name="Gomez-Gil B."/>
            <person name="Aguilar-Mendez M."/>
            <person name="Lopez-Cortes A."/>
            <person name="Gomez-Gutierrez J."/>
            <person name="Roque A."/>
            <person name="Lang E."/>
            <person name="Gonzalez-Castillo A."/>
        </authorList>
    </citation>
    <scope>NUCLEOTIDE SEQUENCE [LARGE SCALE GENOMIC DNA]</scope>
    <source>
        <strain evidence="7 8">CAIM 600</strain>
    </source>
</reference>
<keyword evidence="4" id="KW-1133">Transmembrane helix</keyword>
<evidence type="ECO:0000259" key="6">
    <source>
        <dbReference type="PROSITE" id="PS50240"/>
    </source>
</evidence>
<dbReference type="OrthoDB" id="9813836at2"/>
<dbReference type="InterPro" id="IPR033116">
    <property type="entry name" value="TRYPSIN_SER"/>
</dbReference>
<dbReference type="AlphaFoldDB" id="A0A4Q0YPZ4"/>
<dbReference type="InterPro" id="IPR050430">
    <property type="entry name" value="Peptidase_S1"/>
</dbReference>
<evidence type="ECO:0000256" key="2">
    <source>
        <dbReference type="ARBA" id="ARBA00023157"/>
    </source>
</evidence>
<evidence type="ECO:0000256" key="4">
    <source>
        <dbReference type="SAM" id="Phobius"/>
    </source>
</evidence>
<evidence type="ECO:0000256" key="3">
    <source>
        <dbReference type="RuleBase" id="RU363034"/>
    </source>
</evidence>
<dbReference type="GO" id="GO:0006508">
    <property type="term" value="P:proteolysis"/>
    <property type="evidence" value="ECO:0007669"/>
    <property type="project" value="UniProtKB-KW"/>
</dbReference>
<feature type="domain" description="Peptidase S1" evidence="6">
    <location>
        <begin position="41"/>
        <end position="294"/>
    </location>
</feature>